<keyword evidence="3" id="KW-0134">Cell wall</keyword>
<keyword evidence="3" id="KW-0964">Secreted</keyword>
<evidence type="ECO:0000313" key="8">
    <source>
        <dbReference type="EMBL" id="MED6210487.1"/>
    </source>
</evidence>
<evidence type="ECO:0000313" key="9">
    <source>
        <dbReference type="Proteomes" id="UP001341840"/>
    </source>
</evidence>
<evidence type="ECO:0000256" key="2">
    <source>
        <dbReference type="ARBA" id="ARBA00008834"/>
    </source>
</evidence>
<dbReference type="InterPro" id="IPR011050">
    <property type="entry name" value="Pectin_lyase_fold/virulence"/>
</dbReference>
<gene>
    <name evidence="8" type="ORF">PIB30_064553</name>
</gene>
<comment type="similarity">
    <text evidence="2 6">Belongs to the glycosyl hydrolase 28 family.</text>
</comment>
<comment type="subcellular location">
    <subcellularLocation>
        <location evidence="1">Secreted</location>
        <location evidence="1">Cell wall</location>
    </subcellularLocation>
</comment>
<dbReference type="Pfam" id="PF00295">
    <property type="entry name" value="Glyco_hydro_28"/>
    <property type="match status" value="1"/>
</dbReference>
<evidence type="ECO:0000256" key="7">
    <source>
        <dbReference type="SAM" id="MobiDB-lite"/>
    </source>
</evidence>
<dbReference type="Gene3D" id="2.160.20.10">
    <property type="entry name" value="Single-stranded right-handed beta-helix, Pectin lyase-like"/>
    <property type="match status" value="1"/>
</dbReference>
<proteinExistence type="inferred from homology"/>
<protein>
    <submittedName>
        <fullName evidence="8">Uncharacterized protein</fullName>
    </submittedName>
</protein>
<keyword evidence="5 6" id="KW-0326">Glycosidase</keyword>
<evidence type="ECO:0000256" key="5">
    <source>
        <dbReference type="ARBA" id="ARBA00023295"/>
    </source>
</evidence>
<evidence type="ECO:0000256" key="6">
    <source>
        <dbReference type="RuleBase" id="RU361169"/>
    </source>
</evidence>
<organism evidence="8 9">
    <name type="scientific">Stylosanthes scabra</name>
    <dbReference type="NCBI Taxonomy" id="79078"/>
    <lineage>
        <taxon>Eukaryota</taxon>
        <taxon>Viridiplantae</taxon>
        <taxon>Streptophyta</taxon>
        <taxon>Embryophyta</taxon>
        <taxon>Tracheophyta</taxon>
        <taxon>Spermatophyta</taxon>
        <taxon>Magnoliopsida</taxon>
        <taxon>eudicotyledons</taxon>
        <taxon>Gunneridae</taxon>
        <taxon>Pentapetalae</taxon>
        <taxon>rosids</taxon>
        <taxon>fabids</taxon>
        <taxon>Fabales</taxon>
        <taxon>Fabaceae</taxon>
        <taxon>Papilionoideae</taxon>
        <taxon>50 kb inversion clade</taxon>
        <taxon>dalbergioids sensu lato</taxon>
        <taxon>Dalbergieae</taxon>
        <taxon>Pterocarpus clade</taxon>
        <taxon>Stylosanthes</taxon>
    </lineage>
</organism>
<sequence>MVLLLMVKEHLMAKVHHGGIALKLIESCQRPGGHIEILRCTGDDCVALNGGISFVNITDVFCGPGHGIGTHAPASLHMAAVPVSALCSGFGEDGGSDVQERRAANTRSSTC</sequence>
<reference evidence="8 9" key="1">
    <citation type="journal article" date="2023" name="Plants (Basel)">
        <title>Bridging the Gap: Combining Genomics and Transcriptomics Approaches to Understand Stylosanthes scabra, an Orphan Legume from the Brazilian Caatinga.</title>
        <authorList>
            <person name="Ferreira-Neto J.R.C."/>
            <person name="da Silva M.D."/>
            <person name="Binneck E."/>
            <person name="de Melo N.F."/>
            <person name="da Silva R.H."/>
            <person name="de Melo A.L.T.M."/>
            <person name="Pandolfi V."/>
            <person name="Bustamante F.O."/>
            <person name="Brasileiro-Vidal A.C."/>
            <person name="Benko-Iseppon A.M."/>
        </authorList>
    </citation>
    <scope>NUCLEOTIDE SEQUENCE [LARGE SCALE GENOMIC DNA]</scope>
    <source>
        <tissue evidence="8">Leaves</tissue>
    </source>
</reference>
<dbReference type="Proteomes" id="UP001341840">
    <property type="component" value="Unassembled WGS sequence"/>
</dbReference>
<evidence type="ECO:0000256" key="3">
    <source>
        <dbReference type="ARBA" id="ARBA00022512"/>
    </source>
</evidence>
<dbReference type="SUPFAM" id="SSF51126">
    <property type="entry name" value="Pectin lyase-like"/>
    <property type="match status" value="1"/>
</dbReference>
<comment type="caution">
    <text evidence="8">The sequence shown here is derived from an EMBL/GenBank/DDBJ whole genome shotgun (WGS) entry which is preliminary data.</text>
</comment>
<evidence type="ECO:0000256" key="4">
    <source>
        <dbReference type="ARBA" id="ARBA00022801"/>
    </source>
</evidence>
<keyword evidence="4 6" id="KW-0378">Hydrolase</keyword>
<keyword evidence="9" id="KW-1185">Reference proteome</keyword>
<dbReference type="InterPro" id="IPR000743">
    <property type="entry name" value="Glyco_hydro_28"/>
</dbReference>
<evidence type="ECO:0000256" key="1">
    <source>
        <dbReference type="ARBA" id="ARBA00004191"/>
    </source>
</evidence>
<feature type="region of interest" description="Disordered" evidence="7">
    <location>
        <begin position="90"/>
        <end position="111"/>
    </location>
</feature>
<accession>A0ABU6YL67</accession>
<name>A0ABU6YL67_9FABA</name>
<dbReference type="InterPro" id="IPR012334">
    <property type="entry name" value="Pectin_lyas_fold"/>
</dbReference>
<dbReference type="EMBL" id="JASCZI010242286">
    <property type="protein sequence ID" value="MED6210487.1"/>
    <property type="molecule type" value="Genomic_DNA"/>
</dbReference>